<evidence type="ECO:0000256" key="1">
    <source>
        <dbReference type="PIRSR" id="PIRSR613078-1"/>
    </source>
</evidence>
<proteinExistence type="predicted"/>
<feature type="active site" description="Proton donor/acceptor" evidence="1">
    <location>
        <position position="84"/>
    </location>
</feature>
<dbReference type="SMART" id="SM00855">
    <property type="entry name" value="PGAM"/>
    <property type="match status" value="1"/>
</dbReference>
<evidence type="ECO:0000256" key="2">
    <source>
        <dbReference type="PIRSR" id="PIRSR613078-2"/>
    </source>
</evidence>
<dbReference type="PANTHER" id="PTHR48100:SF2">
    <property type="entry name" value="CONSERVED PROTEIN"/>
    <property type="match status" value="1"/>
</dbReference>
<evidence type="ECO:0000313" key="5">
    <source>
        <dbReference type="Proteomes" id="UP000321793"/>
    </source>
</evidence>
<dbReference type="GO" id="GO:0005737">
    <property type="term" value="C:cytoplasm"/>
    <property type="evidence" value="ECO:0007669"/>
    <property type="project" value="TreeGrafter"/>
</dbReference>
<dbReference type="InterPro" id="IPR013078">
    <property type="entry name" value="His_Pase_superF_clade-1"/>
</dbReference>
<accession>A0A512T2T0</accession>
<feature type="active site" description="Tele-phosphohistidine intermediate" evidence="1">
    <location>
        <position position="12"/>
    </location>
</feature>
<dbReference type="SUPFAM" id="SSF53254">
    <property type="entry name" value="Phosphoglycerate mutase-like"/>
    <property type="match status" value="1"/>
</dbReference>
<dbReference type="InterPro" id="IPR029033">
    <property type="entry name" value="His_PPase_superfam"/>
</dbReference>
<dbReference type="Pfam" id="PF00300">
    <property type="entry name" value="His_Phos_1"/>
    <property type="match status" value="1"/>
</dbReference>
<name>A0A512T2T0_9MICO</name>
<dbReference type="PANTHER" id="PTHR48100">
    <property type="entry name" value="BROAD-SPECIFICITY PHOSPHATASE YOR283W-RELATED"/>
    <property type="match status" value="1"/>
</dbReference>
<feature type="binding site" evidence="2">
    <location>
        <begin position="11"/>
        <end position="18"/>
    </location>
    <ligand>
        <name>substrate</name>
    </ligand>
</feature>
<keyword evidence="5" id="KW-1185">Reference proteome</keyword>
<feature type="region of interest" description="Disordered" evidence="3">
    <location>
        <begin position="213"/>
        <end position="233"/>
    </location>
</feature>
<dbReference type="Gene3D" id="3.40.50.1240">
    <property type="entry name" value="Phosphoglycerate mutase-like"/>
    <property type="match status" value="1"/>
</dbReference>
<protein>
    <submittedName>
        <fullName evidence="4">Phosphatase</fullName>
    </submittedName>
</protein>
<feature type="binding site" evidence="2">
    <location>
        <position position="62"/>
    </location>
    <ligand>
        <name>substrate</name>
    </ligand>
</feature>
<organism evidence="4 5">
    <name type="scientific">Knoellia locipacati</name>
    <dbReference type="NCBI Taxonomy" id="882824"/>
    <lineage>
        <taxon>Bacteria</taxon>
        <taxon>Bacillati</taxon>
        <taxon>Actinomycetota</taxon>
        <taxon>Actinomycetes</taxon>
        <taxon>Micrococcales</taxon>
        <taxon>Intrasporangiaceae</taxon>
        <taxon>Knoellia</taxon>
    </lineage>
</organism>
<dbReference type="EMBL" id="BKBA01000009">
    <property type="protein sequence ID" value="GEQ14502.1"/>
    <property type="molecule type" value="Genomic_DNA"/>
</dbReference>
<dbReference type="InterPro" id="IPR022492">
    <property type="entry name" value="Phosphomutase_MSMEG4193_put"/>
</dbReference>
<dbReference type="InterPro" id="IPR050275">
    <property type="entry name" value="PGM_Phosphatase"/>
</dbReference>
<gene>
    <name evidence="4" type="ORF">KLO01_25490</name>
</gene>
<sequence length="233" mass="24240">MGAVALLLLVRHGHSTANADAVLAGWTEGVGLTERGRGDVGRLAERLADVEVARLVTSPLQRCRETAGLLLPGRTAEVVEDLGECRYGAWTGRPIAELTKDPLWRTVQDDPASARFPDSDRYAAESLSEMAERTVAAIRRIDDEVTAERGPDAVWVAVSHGDPIKAVLADAVGAGLAGLQRVHVDPASVSVIRRTGSRPMVLATNSSGEAIGSGLARPATVPPGDATVGGGTG</sequence>
<comment type="caution">
    <text evidence="4">The sequence shown here is derived from an EMBL/GenBank/DDBJ whole genome shotgun (WGS) entry which is preliminary data.</text>
</comment>
<evidence type="ECO:0000313" key="4">
    <source>
        <dbReference type="EMBL" id="GEQ14502.1"/>
    </source>
</evidence>
<dbReference type="Proteomes" id="UP000321793">
    <property type="component" value="Unassembled WGS sequence"/>
</dbReference>
<evidence type="ECO:0000256" key="3">
    <source>
        <dbReference type="SAM" id="MobiDB-lite"/>
    </source>
</evidence>
<dbReference type="GO" id="GO:0016791">
    <property type="term" value="F:phosphatase activity"/>
    <property type="evidence" value="ECO:0007669"/>
    <property type="project" value="TreeGrafter"/>
</dbReference>
<dbReference type="CDD" id="cd07067">
    <property type="entry name" value="HP_PGM_like"/>
    <property type="match status" value="1"/>
</dbReference>
<dbReference type="AlphaFoldDB" id="A0A512T2T0"/>
<reference evidence="4 5" key="1">
    <citation type="submission" date="2019-07" db="EMBL/GenBank/DDBJ databases">
        <title>Whole genome shotgun sequence of Knoellia locipacati NBRC 109775.</title>
        <authorList>
            <person name="Hosoyama A."/>
            <person name="Uohara A."/>
            <person name="Ohji S."/>
            <person name="Ichikawa N."/>
        </authorList>
    </citation>
    <scope>NUCLEOTIDE SEQUENCE [LARGE SCALE GENOMIC DNA]</scope>
    <source>
        <strain evidence="4 5">NBRC 109775</strain>
    </source>
</reference>
<feature type="binding site" evidence="2">
    <location>
        <begin position="84"/>
        <end position="87"/>
    </location>
    <ligand>
        <name>substrate</name>
    </ligand>
</feature>
<dbReference type="OrthoDB" id="4120859at2"/>
<dbReference type="NCBIfam" id="TIGR03848">
    <property type="entry name" value="MSMEG_4193"/>
    <property type="match status" value="1"/>
</dbReference>